<accession>A0A650EMT8</accession>
<dbReference type="EMBL" id="MN577573">
    <property type="protein sequence ID" value="QGT51060.1"/>
    <property type="molecule type" value="Genomic_DNA"/>
</dbReference>
<evidence type="ECO:0000313" key="1">
    <source>
        <dbReference type="EMBL" id="QGT51060.1"/>
    </source>
</evidence>
<dbReference type="AlphaFoldDB" id="A0A650EMT8"/>
<protein>
    <submittedName>
        <fullName evidence="1">Uncharacterized protein</fullName>
    </submittedName>
</protein>
<proteinExistence type="predicted"/>
<organism evidence="1">
    <name type="scientific">uncultured Bacillota bacterium</name>
    <dbReference type="NCBI Taxonomy" id="344338"/>
    <lineage>
        <taxon>Bacteria</taxon>
        <taxon>Bacillati</taxon>
        <taxon>Bacillota</taxon>
        <taxon>environmental samples</taxon>
    </lineage>
</organism>
<reference evidence="1" key="1">
    <citation type="journal article" date="2020" name="J. ISSAAS">
        <title>Lactobacilli and other gastrointestinal microbiota of Peromyscus leucopus, reservoir host for agents of Lyme disease and other zoonoses in North America.</title>
        <authorList>
            <person name="Milovic A."/>
            <person name="Bassam K."/>
            <person name="Shao H."/>
            <person name="Chatzistamou I."/>
            <person name="Tufts D.M."/>
            <person name="Diuk-Wasser M."/>
            <person name="Barbour A.G."/>
        </authorList>
    </citation>
    <scope>NUCLEOTIDE SEQUENCE</scope>
    <source>
        <strain evidence="1">LL40</strain>
    </source>
</reference>
<name>A0A650EMT8_9FIRM</name>
<sequence length="650" mass="77304">MHTVSNDFERVKFYSINDLSVCHYINRVESVLNSFIEVTEITNINEIIELYNIWLFFQYKIYSRDWNEEQLANYCKIVNQFPEIIGKFFSKISLNSLNSIFQTIRYDYIEDFWKLISKYKIYEKISNDTFKKITPNERFCLTDVLKYKPLVEKFSGEIVNYMKQNIFCAEILLGYYLEQNKNQKELSFPSTLSNEEKTDILNAYISSDDANCNYLQLICNSNGTSELPLSDKLKLKAMRKYDAVSKEVFQNNGGFGYGVEVRFSDVQEDEYKFDTKKDSRILSFTYSTKWIKENQDYPTLLNNFIYLFGYTDTQFRSFHTRKESQLGTFEKLLGVHGKKEYHVGIMFRQIQALAQTQMVGYCKVLEKYNIQLEEVISWFFQEYLKDEFNAEGFTYNAPSNSASYLEKCRNIIAEMDSVLKQFKLWCEDGEIDSELLHISTAHIFIKDIPSMVKDKYIYPCGEDYKTMTHLLFSDQALIHYVPENSGECHTFYELLKKHEVSYDVFQEYQRPGIDWLISNNIIKIDKEKKLVPYIEKIELLYDLFYHEVLCWSYIKKHKKIIDELKERRVVRFESSLFSKPEQDYYNYLFNKSEFDNGLDLRNRYSHGTQIVDEKTNMNDYYIFLRIMILIIIKINEEFCLSQTKDALCGS</sequence>
<gene>
    <name evidence="1" type="ORF">Firmicute1046_1360</name>
</gene>